<proteinExistence type="predicted"/>
<dbReference type="InterPro" id="IPR014756">
    <property type="entry name" value="Ig_E-set"/>
</dbReference>
<dbReference type="Gene3D" id="3.30.2160.10">
    <property type="entry name" value="Hect, E3 ligase catalytic domain"/>
    <property type="match status" value="1"/>
</dbReference>
<dbReference type="EnsemblMetazoa" id="CapteT181994">
    <property type="protein sequence ID" value="CapteP181994"/>
    <property type="gene ID" value="CapteG181994"/>
</dbReference>
<evidence type="ECO:0000256" key="5">
    <source>
        <dbReference type="ARBA" id="ARBA00022786"/>
    </source>
</evidence>
<feature type="active site" description="Glycyl thioester intermediate" evidence="7">
    <location>
        <position position="733"/>
    </location>
</feature>
<dbReference type="SUPFAM" id="SSF56204">
    <property type="entry name" value="Hect, E3 ligase catalytic domain"/>
    <property type="match status" value="1"/>
</dbReference>
<dbReference type="GO" id="GO:0061630">
    <property type="term" value="F:ubiquitin protein ligase activity"/>
    <property type="evidence" value="ECO:0007669"/>
    <property type="project" value="UniProtKB-EC"/>
</dbReference>
<dbReference type="InterPro" id="IPR058738">
    <property type="entry name" value="PH-like_AREL1"/>
</dbReference>
<dbReference type="SUPFAM" id="SSF81296">
    <property type="entry name" value="E set domains"/>
    <property type="match status" value="1"/>
</dbReference>
<evidence type="ECO:0000256" key="7">
    <source>
        <dbReference type="PROSITE-ProRule" id="PRU00104"/>
    </source>
</evidence>
<evidence type="ECO:0000256" key="1">
    <source>
        <dbReference type="ARBA" id="ARBA00000885"/>
    </source>
</evidence>
<dbReference type="InterPro" id="IPR013783">
    <property type="entry name" value="Ig-like_fold"/>
</dbReference>
<keyword evidence="10" id="KW-1185">Reference proteome</keyword>
<evidence type="ECO:0000256" key="2">
    <source>
        <dbReference type="ARBA" id="ARBA00004906"/>
    </source>
</evidence>
<reference evidence="10" key="1">
    <citation type="submission" date="2012-12" db="EMBL/GenBank/DDBJ databases">
        <authorList>
            <person name="Hellsten U."/>
            <person name="Grimwood J."/>
            <person name="Chapman J.A."/>
            <person name="Shapiro H."/>
            <person name="Aerts A."/>
            <person name="Otillar R.P."/>
            <person name="Terry A.Y."/>
            <person name="Boore J.L."/>
            <person name="Simakov O."/>
            <person name="Marletaz F."/>
            <person name="Cho S.-J."/>
            <person name="Edsinger-Gonzales E."/>
            <person name="Havlak P."/>
            <person name="Kuo D.-H."/>
            <person name="Larsson T."/>
            <person name="Lv J."/>
            <person name="Arendt D."/>
            <person name="Savage R."/>
            <person name="Osoegawa K."/>
            <person name="de Jong P."/>
            <person name="Lindberg D.R."/>
            <person name="Seaver E.C."/>
            <person name="Weisblat D.A."/>
            <person name="Putnam N.H."/>
            <person name="Grigoriev I.V."/>
            <person name="Rokhsar D.S."/>
        </authorList>
    </citation>
    <scope>NUCLEOTIDE SEQUENCE</scope>
    <source>
        <strain evidence="10">I ESC-2004</strain>
    </source>
</reference>
<dbReference type="GO" id="GO:0006511">
    <property type="term" value="P:ubiquitin-dependent protein catabolic process"/>
    <property type="evidence" value="ECO:0007669"/>
    <property type="project" value="TreeGrafter"/>
</dbReference>
<dbReference type="PANTHER" id="PTHR11254">
    <property type="entry name" value="HECT DOMAIN UBIQUITIN-PROTEIN LIGASE"/>
    <property type="match status" value="1"/>
</dbReference>
<dbReference type="GO" id="GO:0005829">
    <property type="term" value="C:cytosol"/>
    <property type="evidence" value="ECO:0007669"/>
    <property type="project" value="TreeGrafter"/>
</dbReference>
<comment type="catalytic activity">
    <reaction evidence="1">
        <text>S-ubiquitinyl-[E2 ubiquitin-conjugating enzyme]-L-cysteine + [acceptor protein]-L-lysine = [E2 ubiquitin-conjugating enzyme]-L-cysteine + N(6)-ubiquitinyl-[acceptor protein]-L-lysine.</text>
        <dbReference type="EC" id="2.3.2.26"/>
    </reaction>
</comment>
<keyword evidence="5 7" id="KW-0833">Ubl conjugation pathway</keyword>
<dbReference type="FunFam" id="3.90.1750.10:FF:000026">
    <property type="entry name" value="E3 ubiquitin-protein ligase HACE1"/>
    <property type="match status" value="1"/>
</dbReference>
<dbReference type="FunFam" id="3.30.2160.10:FF:000008">
    <property type="entry name" value="Apoptosis-resistant E3 ubiquitin protein ligase 1"/>
    <property type="match status" value="1"/>
</dbReference>
<dbReference type="Gene3D" id="3.90.1750.10">
    <property type="entry name" value="Hect, E3 ligase catalytic domains"/>
    <property type="match status" value="1"/>
</dbReference>
<dbReference type="PROSITE" id="PS50194">
    <property type="entry name" value="FILAMIN_REPEAT"/>
    <property type="match status" value="1"/>
</dbReference>
<feature type="repeat" description="Filamin" evidence="6">
    <location>
        <begin position="114"/>
        <end position="144"/>
    </location>
</feature>
<dbReference type="InterPro" id="IPR000569">
    <property type="entry name" value="HECT_dom"/>
</dbReference>
<dbReference type="PANTHER" id="PTHR11254:SF340">
    <property type="entry name" value="APOPTOSIS-RESISTANT E3 UBIQUITIN PROTEIN LIGASE 1"/>
    <property type="match status" value="1"/>
</dbReference>
<dbReference type="OMA" id="GHLCKDA"/>
<dbReference type="InterPro" id="IPR050409">
    <property type="entry name" value="E3_ubiq-protein_ligase"/>
</dbReference>
<feature type="domain" description="HECT" evidence="8">
    <location>
        <begin position="428"/>
        <end position="766"/>
    </location>
</feature>
<protein>
    <recommendedName>
        <fullName evidence="3">HECT-type E3 ubiquitin transferase</fullName>
        <ecNumber evidence="3">2.3.2.26</ecNumber>
    </recommendedName>
</protein>
<sequence length="766" mass="87365">MNSNYAAYIAHHSRSKHSVVDFVTGKYLSPHHCKVIWDWEEPRQVGETVSFRIKFYQRNGRPYKVSEGDQLFVEVILGSLKMPCSISYGNSNSSKMDNSSNNHSNSNHSNIAKVSFTVHKSGQYRIVIMVTGAPIKGSPFSKTFLPGPIDPAKSGFVNQSSSVICQRGVPHQLQVEPKDEFGNLCADISNIHQHIGYSMRLIEVIGNSKSCAANLQVTFDKALNSVVLQVCIEQEGCFRATVAYRGHKLKNGDFNILVLSPASYQRVNKSVAKKCHNVYYEARLVAYNNDRLEKAKKIYCYISPKQLTIKEYFMKIFPKRLYTFRVCPSTKFQFLGLDRHYDTPTLLIEDGCQAPVEIASKDRDVIASVFTIFLLKNIGGSETFKDKQDFFYHEVRQLHSKRIHERLPLKINRQELFKSSLKATKNFSTSDWCRSFEIHFIGEQGVDWGGLRREWFELLSMALFEPGDNSLFTKFKDDNQALVHPNPCPANLKMKHYEFAGRIVGKCLYESALGGIYKQFIKARFSRSFLAQLIGLRVNYRYFEQDDPELYNTKIKYIEENDVDDMELVFAEEEYKDGRLDRVIELIPNGARIAVTNINKTHYLNALAQFKLARRVQEEIDAFLKGLNELIPDNLLSIFDENELELLICGSSNYSITELRENHTISGSSAEFTQVLEWFWMIISGFTQEDMGRLLQFTTGCSLLPPAGFAELNPKFQITAAPTYGVLPTAHTCFNQICLPTYRSSEEMQQALMIAIREGNQGFALV</sequence>
<dbReference type="CDD" id="cd00078">
    <property type="entry name" value="HECTc"/>
    <property type="match status" value="1"/>
</dbReference>
<dbReference type="Pfam" id="PF25916">
    <property type="entry name" value="AREL1_PH-like"/>
    <property type="match status" value="1"/>
</dbReference>
<dbReference type="GO" id="GO:0043066">
    <property type="term" value="P:negative regulation of apoptotic process"/>
    <property type="evidence" value="ECO:0007669"/>
    <property type="project" value="TreeGrafter"/>
</dbReference>
<dbReference type="EC" id="2.3.2.26" evidence="3"/>
<evidence type="ECO:0000256" key="4">
    <source>
        <dbReference type="ARBA" id="ARBA00022679"/>
    </source>
</evidence>
<dbReference type="InterPro" id="IPR035983">
    <property type="entry name" value="Hect_E3_ubiquitin_ligase"/>
</dbReference>
<dbReference type="PROSITE" id="PS50237">
    <property type="entry name" value="HECT"/>
    <property type="match status" value="1"/>
</dbReference>
<dbReference type="Gene3D" id="2.60.40.10">
    <property type="entry name" value="Immunoglobulins"/>
    <property type="match status" value="1"/>
</dbReference>
<keyword evidence="4" id="KW-0808">Transferase</keyword>
<dbReference type="GO" id="GO:0000209">
    <property type="term" value="P:protein polyubiquitination"/>
    <property type="evidence" value="ECO:0007669"/>
    <property type="project" value="TreeGrafter"/>
</dbReference>
<evidence type="ECO:0000256" key="6">
    <source>
        <dbReference type="PROSITE-ProRule" id="PRU00087"/>
    </source>
</evidence>
<dbReference type="EMBL" id="AMQN01013776">
    <property type="status" value="NOT_ANNOTATED_CDS"/>
    <property type="molecule type" value="Genomic_DNA"/>
</dbReference>
<dbReference type="InterPro" id="IPR017868">
    <property type="entry name" value="Filamin/ABP280_repeat-like"/>
</dbReference>
<organism evidence="9 10">
    <name type="scientific">Capitella teleta</name>
    <name type="common">Polychaete worm</name>
    <dbReference type="NCBI Taxonomy" id="283909"/>
    <lineage>
        <taxon>Eukaryota</taxon>
        <taxon>Metazoa</taxon>
        <taxon>Spiralia</taxon>
        <taxon>Lophotrochozoa</taxon>
        <taxon>Annelida</taxon>
        <taxon>Polychaeta</taxon>
        <taxon>Sedentaria</taxon>
        <taxon>Scolecida</taxon>
        <taxon>Capitellidae</taxon>
        <taxon>Capitella</taxon>
    </lineage>
</organism>
<reference evidence="10" key="2">
    <citation type="journal article" date="2013" name="Nature">
        <title>Insights into bilaterian evolution from three spiralian genomes.</title>
        <authorList>
            <person name="Simakov O."/>
            <person name="Marletaz F."/>
            <person name="Cho S.J."/>
            <person name="Edsinger-Gonzales E."/>
            <person name="Havlak P."/>
            <person name="Hellsten U."/>
            <person name="Kuo D.H."/>
            <person name="Larsson T."/>
            <person name="Lv J."/>
            <person name="Arendt D."/>
            <person name="Savage R."/>
            <person name="Osoegawa K."/>
            <person name="de Jong P."/>
            <person name="Grimwood J."/>
            <person name="Chapman J.A."/>
            <person name="Shapiro H."/>
            <person name="Aerts A."/>
            <person name="Otillar R.P."/>
            <person name="Terry A.Y."/>
            <person name="Boore J.L."/>
            <person name="Grigoriev I.V."/>
            <person name="Lindberg D.R."/>
            <person name="Seaver E.C."/>
            <person name="Weisblat D.A."/>
            <person name="Putnam N.H."/>
            <person name="Rokhsar D.S."/>
        </authorList>
    </citation>
    <scope>NUCLEOTIDE SEQUENCE</scope>
    <source>
        <strain evidence="10">I ESC-2004</strain>
    </source>
</reference>
<dbReference type="Pfam" id="PF00630">
    <property type="entry name" value="Filamin"/>
    <property type="match status" value="1"/>
</dbReference>
<evidence type="ECO:0000259" key="8">
    <source>
        <dbReference type="PROSITE" id="PS50237"/>
    </source>
</evidence>
<reference evidence="9" key="3">
    <citation type="submission" date="2015-06" db="UniProtKB">
        <authorList>
            <consortium name="EnsemblMetazoa"/>
        </authorList>
    </citation>
    <scope>IDENTIFICATION</scope>
</reference>
<evidence type="ECO:0000313" key="9">
    <source>
        <dbReference type="EnsemblMetazoa" id="CapteP181994"/>
    </source>
</evidence>
<dbReference type="Gene3D" id="3.30.2410.10">
    <property type="entry name" value="Hect, E3 ligase catalytic domain"/>
    <property type="match status" value="1"/>
</dbReference>
<comment type="pathway">
    <text evidence="2">Protein modification; protein ubiquitination.</text>
</comment>
<name>X1ZG40_CAPTE</name>
<accession>X1ZG40</accession>
<dbReference type="HOGENOM" id="CLU_014403_0_0_1"/>
<dbReference type="Pfam" id="PF00632">
    <property type="entry name" value="HECT"/>
    <property type="match status" value="1"/>
</dbReference>
<dbReference type="Proteomes" id="UP000014760">
    <property type="component" value="Unassembled WGS sequence"/>
</dbReference>
<dbReference type="AlphaFoldDB" id="X1ZG40"/>
<evidence type="ECO:0000256" key="3">
    <source>
        <dbReference type="ARBA" id="ARBA00012485"/>
    </source>
</evidence>
<evidence type="ECO:0000313" key="10">
    <source>
        <dbReference type="Proteomes" id="UP000014760"/>
    </source>
</evidence>
<dbReference type="SMART" id="SM00119">
    <property type="entry name" value="HECTc"/>
    <property type="match status" value="1"/>
</dbReference>